<evidence type="ECO:0000313" key="2">
    <source>
        <dbReference type="EMBL" id="EPX87248.1"/>
    </source>
</evidence>
<keyword evidence="1" id="KW-0472">Membrane</keyword>
<dbReference type="RefSeq" id="WP_021096752.1">
    <property type="nucleotide sequence ID" value="NZ_KE557320.1"/>
</dbReference>
<evidence type="ECO:0000256" key="1">
    <source>
        <dbReference type="SAM" id="Phobius"/>
    </source>
</evidence>
<protein>
    <recommendedName>
        <fullName evidence="4">Gene transfer agent protein</fullName>
    </recommendedName>
</protein>
<feature type="transmembrane region" description="Helical" evidence="1">
    <location>
        <begin position="48"/>
        <end position="71"/>
    </location>
</feature>
<dbReference type="STRING" id="1123069.ruthe_00646"/>
<keyword evidence="1" id="KW-1133">Transmembrane helix</keyword>
<evidence type="ECO:0008006" key="4">
    <source>
        <dbReference type="Google" id="ProtNLM"/>
    </source>
</evidence>
<organism evidence="2 3">
    <name type="scientific">Rubellimicrobium thermophilum DSM 16684</name>
    <dbReference type="NCBI Taxonomy" id="1123069"/>
    <lineage>
        <taxon>Bacteria</taxon>
        <taxon>Pseudomonadati</taxon>
        <taxon>Pseudomonadota</taxon>
        <taxon>Alphaproteobacteria</taxon>
        <taxon>Rhodobacterales</taxon>
        <taxon>Roseobacteraceae</taxon>
        <taxon>Rubellimicrobium</taxon>
    </lineage>
</organism>
<dbReference type="HOGENOM" id="CLU_189785_0_0_5"/>
<reference evidence="2 3" key="1">
    <citation type="journal article" date="2013" name="Stand. Genomic Sci.">
        <title>Genome sequence of the reddish-pigmented Rubellimicrobium thermophilum type strain (DSM 16684(T)), a member of the Roseobacter clade.</title>
        <authorList>
            <person name="Fiebig A."/>
            <person name="Riedel T."/>
            <person name="Gronow S."/>
            <person name="Petersen J."/>
            <person name="Klenk H.P."/>
            <person name="Goker M."/>
        </authorList>
    </citation>
    <scope>NUCLEOTIDE SEQUENCE [LARGE SCALE GENOMIC DNA]</scope>
    <source>
        <strain evidence="2 3">DSM 16684</strain>
    </source>
</reference>
<dbReference type="Proteomes" id="UP000015346">
    <property type="component" value="Unassembled WGS sequence"/>
</dbReference>
<comment type="caution">
    <text evidence="2">The sequence shown here is derived from an EMBL/GenBank/DDBJ whole genome shotgun (WGS) entry which is preliminary data.</text>
</comment>
<dbReference type="AlphaFoldDB" id="S9R5J1"/>
<proteinExistence type="predicted"/>
<dbReference type="EMBL" id="AOLV01000008">
    <property type="protein sequence ID" value="EPX87248.1"/>
    <property type="molecule type" value="Genomic_DNA"/>
</dbReference>
<keyword evidence="1" id="KW-0812">Transmembrane</keyword>
<gene>
    <name evidence="2" type="ORF">ruthe_00646</name>
</gene>
<dbReference type="OrthoDB" id="7873894at2"/>
<sequence length="72" mass="8042">MAAETPRFLCAPGLKIEHQERMAELRFAQLNQALGKIEATMERLEKRLWLTVYGVVAVILATAVQSLVTFAP</sequence>
<name>S9R5J1_9RHOB</name>
<evidence type="ECO:0000313" key="3">
    <source>
        <dbReference type="Proteomes" id="UP000015346"/>
    </source>
</evidence>
<keyword evidence="3" id="KW-1185">Reference proteome</keyword>
<accession>S9R5J1</accession>